<dbReference type="AlphaFoldDB" id="A0A8S3RV20"/>
<organism evidence="2 3">
    <name type="scientific">Mytilus edulis</name>
    <name type="common">Blue mussel</name>
    <dbReference type="NCBI Taxonomy" id="6550"/>
    <lineage>
        <taxon>Eukaryota</taxon>
        <taxon>Metazoa</taxon>
        <taxon>Spiralia</taxon>
        <taxon>Lophotrochozoa</taxon>
        <taxon>Mollusca</taxon>
        <taxon>Bivalvia</taxon>
        <taxon>Autobranchia</taxon>
        <taxon>Pteriomorphia</taxon>
        <taxon>Mytilida</taxon>
        <taxon>Mytiloidea</taxon>
        <taxon>Mytilidae</taxon>
        <taxon>Mytilinae</taxon>
        <taxon>Mytilus</taxon>
    </lineage>
</organism>
<comment type="caution">
    <text evidence="2">The sequence shown here is derived from an EMBL/GenBank/DDBJ whole genome shotgun (WGS) entry which is preliminary data.</text>
</comment>
<feature type="coiled-coil region" evidence="1">
    <location>
        <begin position="57"/>
        <end position="91"/>
    </location>
</feature>
<sequence>MEERQSRHMLQQVVSTLEQKVQSLELKDISKLTKDISTLQLKVNTLNASCSLCQNNLGDLKRKFKNLEMNYTLLKDENQKLSQDVAILRQTQSIGNIGNLKQQVQATTNREKQLEFSNTVTHQDIIALSKISNQNKLDITTCTTVGQNLTQQITSVEQEFRKKTQNDTAIKRLTKDLDLRIASLETNMTFLNTQLASFTHNNQLVAFTAWNEGGNVTSDKVIKFNKIKTSIGVSNLPAIHSTGTFTVEIDGVYIIAVTVNSDTNDSAFEIYKKQYSSISGLYSRKSWPQ</sequence>
<accession>A0A8S3RV20</accession>
<dbReference type="Gene3D" id="2.60.120.40">
    <property type="match status" value="1"/>
</dbReference>
<dbReference type="OrthoDB" id="6187873at2759"/>
<dbReference type="EMBL" id="CAJPWZ010001239">
    <property type="protein sequence ID" value="CAG2210562.1"/>
    <property type="molecule type" value="Genomic_DNA"/>
</dbReference>
<dbReference type="InterPro" id="IPR008983">
    <property type="entry name" value="Tumour_necrosis_fac-like_dom"/>
</dbReference>
<dbReference type="Proteomes" id="UP000683360">
    <property type="component" value="Unassembled WGS sequence"/>
</dbReference>
<keyword evidence="3" id="KW-1185">Reference proteome</keyword>
<gene>
    <name evidence="2" type="ORF">MEDL_24659</name>
</gene>
<protein>
    <recommendedName>
        <fullName evidence="4">C1q domain-containing protein</fullName>
    </recommendedName>
</protein>
<reference evidence="2" key="1">
    <citation type="submission" date="2021-03" db="EMBL/GenBank/DDBJ databases">
        <authorList>
            <person name="Bekaert M."/>
        </authorList>
    </citation>
    <scope>NUCLEOTIDE SEQUENCE</scope>
</reference>
<proteinExistence type="predicted"/>
<dbReference type="SUPFAM" id="SSF49842">
    <property type="entry name" value="TNF-like"/>
    <property type="match status" value="1"/>
</dbReference>
<evidence type="ECO:0000313" key="2">
    <source>
        <dbReference type="EMBL" id="CAG2210562.1"/>
    </source>
</evidence>
<keyword evidence="1" id="KW-0175">Coiled coil</keyword>
<name>A0A8S3RV20_MYTED</name>
<evidence type="ECO:0000313" key="3">
    <source>
        <dbReference type="Proteomes" id="UP000683360"/>
    </source>
</evidence>
<evidence type="ECO:0000256" key="1">
    <source>
        <dbReference type="SAM" id="Coils"/>
    </source>
</evidence>
<evidence type="ECO:0008006" key="4">
    <source>
        <dbReference type="Google" id="ProtNLM"/>
    </source>
</evidence>